<dbReference type="SUPFAM" id="SSF52172">
    <property type="entry name" value="CheY-like"/>
    <property type="match status" value="1"/>
</dbReference>
<evidence type="ECO:0000259" key="5">
    <source>
        <dbReference type="PROSITE" id="PS50110"/>
    </source>
</evidence>
<dbReference type="RefSeq" id="WP_044418876.1">
    <property type="nucleotide sequence ID" value="NZ_JXXE01000820.1"/>
</dbReference>
<evidence type="ECO:0000259" key="4">
    <source>
        <dbReference type="PROSITE" id="PS50043"/>
    </source>
</evidence>
<protein>
    <submittedName>
        <fullName evidence="6">LuxR family transcriptional regulator</fullName>
    </submittedName>
</protein>
<dbReference type="Pfam" id="PF00072">
    <property type="entry name" value="Response_reg"/>
    <property type="match status" value="1"/>
</dbReference>
<dbReference type="PANTHER" id="PTHR43214:SF43">
    <property type="entry name" value="TWO-COMPONENT RESPONSE REGULATOR"/>
    <property type="match status" value="1"/>
</dbReference>
<dbReference type="PANTHER" id="PTHR43214">
    <property type="entry name" value="TWO-COMPONENT RESPONSE REGULATOR"/>
    <property type="match status" value="1"/>
</dbReference>
<dbReference type="Gene3D" id="3.40.50.2300">
    <property type="match status" value="1"/>
</dbReference>
<dbReference type="CDD" id="cd17535">
    <property type="entry name" value="REC_NarL-like"/>
    <property type="match status" value="1"/>
</dbReference>
<dbReference type="SMART" id="SM00421">
    <property type="entry name" value="HTH_LUXR"/>
    <property type="match status" value="1"/>
</dbReference>
<dbReference type="PROSITE" id="PS50043">
    <property type="entry name" value="HTH_LUXR_2"/>
    <property type="match status" value="1"/>
</dbReference>
<dbReference type="InterPro" id="IPR016032">
    <property type="entry name" value="Sig_transdc_resp-reg_C-effctor"/>
</dbReference>
<dbReference type="EMBL" id="JXXE01000820">
    <property type="protein sequence ID" value="KIZ32856.1"/>
    <property type="molecule type" value="Genomic_DNA"/>
</dbReference>
<keyword evidence="2" id="KW-0238">DNA-binding</keyword>
<dbReference type="SMART" id="SM00448">
    <property type="entry name" value="REC"/>
    <property type="match status" value="1"/>
</dbReference>
<dbReference type="GO" id="GO:0003677">
    <property type="term" value="F:DNA binding"/>
    <property type="evidence" value="ECO:0007669"/>
    <property type="project" value="UniProtKB-KW"/>
</dbReference>
<dbReference type="PRINTS" id="PR00038">
    <property type="entry name" value="HTHLUXR"/>
</dbReference>
<accession>A0A0D7DX73</accession>
<dbReference type="InterPro" id="IPR039420">
    <property type="entry name" value="WalR-like"/>
</dbReference>
<organism evidence="6 7">
    <name type="scientific">Rhodopseudomonas palustris</name>
    <dbReference type="NCBI Taxonomy" id="1076"/>
    <lineage>
        <taxon>Bacteria</taxon>
        <taxon>Pseudomonadati</taxon>
        <taxon>Pseudomonadota</taxon>
        <taxon>Alphaproteobacteria</taxon>
        <taxon>Hyphomicrobiales</taxon>
        <taxon>Nitrobacteraceae</taxon>
        <taxon>Rhodopseudomonas</taxon>
    </lineage>
</organism>
<dbReference type="InterPro" id="IPR011006">
    <property type="entry name" value="CheY-like_superfamily"/>
</dbReference>
<keyword evidence="1 3" id="KW-0597">Phosphoprotein</keyword>
<evidence type="ECO:0000313" key="6">
    <source>
        <dbReference type="EMBL" id="KIZ32856.1"/>
    </source>
</evidence>
<evidence type="ECO:0000313" key="7">
    <source>
        <dbReference type="Proteomes" id="UP000032515"/>
    </source>
</evidence>
<proteinExistence type="predicted"/>
<dbReference type="GO" id="GO:0000160">
    <property type="term" value="P:phosphorelay signal transduction system"/>
    <property type="evidence" value="ECO:0007669"/>
    <property type="project" value="InterPro"/>
</dbReference>
<evidence type="ECO:0000256" key="2">
    <source>
        <dbReference type="ARBA" id="ARBA00023125"/>
    </source>
</evidence>
<dbReference type="Proteomes" id="UP000032515">
    <property type="component" value="Unassembled WGS sequence"/>
</dbReference>
<comment type="caution">
    <text evidence="6">The sequence shown here is derived from an EMBL/GenBank/DDBJ whole genome shotgun (WGS) entry which is preliminary data.</text>
</comment>
<feature type="modified residue" description="4-aspartylphosphate" evidence="3">
    <location>
        <position position="52"/>
    </location>
</feature>
<dbReference type="InterPro" id="IPR000792">
    <property type="entry name" value="Tscrpt_reg_LuxR_C"/>
</dbReference>
<evidence type="ECO:0000256" key="1">
    <source>
        <dbReference type="ARBA" id="ARBA00022553"/>
    </source>
</evidence>
<dbReference type="AlphaFoldDB" id="A0A0D7DX73"/>
<sequence>MRVLIVDDHPIVASGCRALFADHPETLLLEAADAESGEQIFLAQRPDVCVLDINLPTVSGFELTRRLLAHDAEARIIIFSMNDDPAFAARAIEVGARGYVSKTGDPRDLVEAIREVGNGGVYLSPAIARSIAFARPGIAQSPLSKLNSREIEILRLLSTGKSLAEIAWLIQSSYKTVANTSSLMRQKLGVRTSAELVRLAIASGVA</sequence>
<feature type="domain" description="Response regulatory" evidence="5">
    <location>
        <begin position="2"/>
        <end position="117"/>
    </location>
</feature>
<name>A0A0D7DX73_RHOPL</name>
<dbReference type="GO" id="GO:0006355">
    <property type="term" value="P:regulation of DNA-templated transcription"/>
    <property type="evidence" value="ECO:0007669"/>
    <property type="project" value="InterPro"/>
</dbReference>
<dbReference type="InterPro" id="IPR001789">
    <property type="entry name" value="Sig_transdc_resp-reg_receiver"/>
</dbReference>
<feature type="domain" description="HTH luxR-type" evidence="4">
    <location>
        <begin position="139"/>
        <end position="204"/>
    </location>
</feature>
<reference evidence="6 7" key="1">
    <citation type="submission" date="2014-11" db="EMBL/GenBank/DDBJ databases">
        <title>Genomics and ecophysiology of heterotrophic nitrogen fixing bacteria isolated from estuarine surface water.</title>
        <authorList>
            <person name="Bentzon-Tilia M."/>
            <person name="Severin I."/>
            <person name="Hansen L.H."/>
            <person name="Riemann L."/>
        </authorList>
    </citation>
    <scope>NUCLEOTIDE SEQUENCE [LARGE SCALE GENOMIC DNA]</scope>
    <source>
        <strain evidence="6 7">BAL398</strain>
    </source>
</reference>
<dbReference type="CDD" id="cd06170">
    <property type="entry name" value="LuxR_C_like"/>
    <property type="match status" value="1"/>
</dbReference>
<dbReference type="Pfam" id="PF00196">
    <property type="entry name" value="GerE"/>
    <property type="match status" value="1"/>
</dbReference>
<dbReference type="OrthoDB" id="9808843at2"/>
<dbReference type="PROSITE" id="PS50110">
    <property type="entry name" value="RESPONSE_REGULATORY"/>
    <property type="match status" value="1"/>
</dbReference>
<dbReference type="PATRIC" id="fig|1076.23.peg.5513"/>
<dbReference type="InterPro" id="IPR058245">
    <property type="entry name" value="NreC/VraR/RcsB-like_REC"/>
</dbReference>
<dbReference type="SUPFAM" id="SSF46894">
    <property type="entry name" value="C-terminal effector domain of the bipartite response regulators"/>
    <property type="match status" value="1"/>
</dbReference>
<gene>
    <name evidence="6" type="ORF">OO17_29255</name>
</gene>
<evidence type="ECO:0000256" key="3">
    <source>
        <dbReference type="PROSITE-ProRule" id="PRU00169"/>
    </source>
</evidence>